<evidence type="ECO:0000313" key="1">
    <source>
        <dbReference type="EMBL" id="KAK7317574.1"/>
    </source>
</evidence>
<accession>A0AAN9KKS5</accession>
<reference evidence="1 2" key="1">
    <citation type="submission" date="2024-01" db="EMBL/GenBank/DDBJ databases">
        <title>The genomes of 5 underutilized Papilionoideae crops provide insights into root nodulation and disease resistance.</title>
        <authorList>
            <person name="Yuan L."/>
        </authorList>
    </citation>
    <scope>NUCLEOTIDE SEQUENCE [LARGE SCALE GENOMIC DNA]</scope>
    <source>
        <strain evidence="1">LY-2023</strain>
        <tissue evidence="1">Leaf</tissue>
    </source>
</reference>
<comment type="caution">
    <text evidence="1">The sequence shown here is derived from an EMBL/GenBank/DDBJ whole genome shotgun (WGS) entry which is preliminary data.</text>
</comment>
<name>A0AAN9KKS5_CLITE</name>
<keyword evidence="2" id="KW-1185">Reference proteome</keyword>
<proteinExistence type="predicted"/>
<protein>
    <submittedName>
        <fullName evidence="1">Uncharacterized protein</fullName>
    </submittedName>
</protein>
<sequence>MNIFLLARAAYVTDKSELSPASVEVQRKKVIEESFSVAIRQVLYRNPSVDLTLRGINPYLEFHDGKLFFVVGDEHRHPDDVPYQLVALPEPQTMDEQPSLDSNENVNIERVLLEVGFRGQIYQKLIVLYVDRYDERYLVTSVVTELCSSVSKDQEFQSSDDDFEAHAQPLKLSNKNIGFRAWTSGMVRWQLMECQGVKGTCKKA</sequence>
<organism evidence="1 2">
    <name type="scientific">Clitoria ternatea</name>
    <name type="common">Butterfly pea</name>
    <dbReference type="NCBI Taxonomy" id="43366"/>
    <lineage>
        <taxon>Eukaryota</taxon>
        <taxon>Viridiplantae</taxon>
        <taxon>Streptophyta</taxon>
        <taxon>Embryophyta</taxon>
        <taxon>Tracheophyta</taxon>
        <taxon>Spermatophyta</taxon>
        <taxon>Magnoliopsida</taxon>
        <taxon>eudicotyledons</taxon>
        <taxon>Gunneridae</taxon>
        <taxon>Pentapetalae</taxon>
        <taxon>rosids</taxon>
        <taxon>fabids</taxon>
        <taxon>Fabales</taxon>
        <taxon>Fabaceae</taxon>
        <taxon>Papilionoideae</taxon>
        <taxon>50 kb inversion clade</taxon>
        <taxon>NPAAA clade</taxon>
        <taxon>indigoferoid/millettioid clade</taxon>
        <taxon>Phaseoleae</taxon>
        <taxon>Clitoria</taxon>
    </lineage>
</organism>
<dbReference type="AlphaFoldDB" id="A0AAN9KKS5"/>
<dbReference type="Proteomes" id="UP001359559">
    <property type="component" value="Unassembled WGS sequence"/>
</dbReference>
<evidence type="ECO:0000313" key="2">
    <source>
        <dbReference type="Proteomes" id="UP001359559"/>
    </source>
</evidence>
<gene>
    <name evidence="1" type="ORF">RJT34_01928</name>
</gene>
<dbReference type="EMBL" id="JAYKXN010000001">
    <property type="protein sequence ID" value="KAK7317574.1"/>
    <property type="molecule type" value="Genomic_DNA"/>
</dbReference>